<organism evidence="1 2">
    <name type="scientific">Daphnia pulex</name>
    <name type="common">Water flea</name>
    <dbReference type="NCBI Taxonomy" id="6669"/>
    <lineage>
        <taxon>Eukaryota</taxon>
        <taxon>Metazoa</taxon>
        <taxon>Ecdysozoa</taxon>
        <taxon>Arthropoda</taxon>
        <taxon>Crustacea</taxon>
        <taxon>Branchiopoda</taxon>
        <taxon>Diplostraca</taxon>
        <taxon>Cladocera</taxon>
        <taxon>Anomopoda</taxon>
        <taxon>Daphniidae</taxon>
        <taxon>Daphnia</taxon>
    </lineage>
</organism>
<gene>
    <name evidence="1" type="ORF">DAPPUDRAFT_270916</name>
</gene>
<dbReference type="KEGG" id="dpx:DAPPUDRAFT_270916"/>
<accession>E9I1H8</accession>
<dbReference type="AlphaFoldDB" id="E9I1H8"/>
<proteinExistence type="predicted"/>
<reference evidence="1 2" key="1">
    <citation type="journal article" date="2011" name="Science">
        <title>The ecoresponsive genome of Daphnia pulex.</title>
        <authorList>
            <person name="Colbourne J.K."/>
            <person name="Pfrender M.E."/>
            <person name="Gilbert D."/>
            <person name="Thomas W.K."/>
            <person name="Tucker A."/>
            <person name="Oakley T.H."/>
            <person name="Tokishita S."/>
            <person name="Aerts A."/>
            <person name="Arnold G.J."/>
            <person name="Basu M.K."/>
            <person name="Bauer D.J."/>
            <person name="Caceres C.E."/>
            <person name="Carmel L."/>
            <person name="Casola C."/>
            <person name="Choi J.H."/>
            <person name="Detter J.C."/>
            <person name="Dong Q."/>
            <person name="Dusheyko S."/>
            <person name="Eads B.D."/>
            <person name="Frohlich T."/>
            <person name="Geiler-Samerotte K.A."/>
            <person name="Gerlach D."/>
            <person name="Hatcher P."/>
            <person name="Jogdeo S."/>
            <person name="Krijgsveld J."/>
            <person name="Kriventseva E.V."/>
            <person name="Kultz D."/>
            <person name="Laforsch C."/>
            <person name="Lindquist E."/>
            <person name="Lopez J."/>
            <person name="Manak J.R."/>
            <person name="Muller J."/>
            <person name="Pangilinan J."/>
            <person name="Patwardhan R.P."/>
            <person name="Pitluck S."/>
            <person name="Pritham E.J."/>
            <person name="Rechtsteiner A."/>
            <person name="Rho M."/>
            <person name="Rogozin I.B."/>
            <person name="Sakarya O."/>
            <person name="Salamov A."/>
            <person name="Schaack S."/>
            <person name="Shapiro H."/>
            <person name="Shiga Y."/>
            <person name="Skalitzky C."/>
            <person name="Smith Z."/>
            <person name="Souvorov A."/>
            <person name="Sung W."/>
            <person name="Tang Z."/>
            <person name="Tsuchiya D."/>
            <person name="Tu H."/>
            <person name="Vos H."/>
            <person name="Wang M."/>
            <person name="Wolf Y.I."/>
            <person name="Yamagata H."/>
            <person name="Yamada T."/>
            <person name="Ye Y."/>
            <person name="Shaw J.R."/>
            <person name="Andrews J."/>
            <person name="Crease T.J."/>
            <person name="Tang H."/>
            <person name="Lucas S.M."/>
            <person name="Robertson H.M."/>
            <person name="Bork P."/>
            <person name="Koonin E.V."/>
            <person name="Zdobnov E.M."/>
            <person name="Grigoriev I.V."/>
            <person name="Lynch M."/>
            <person name="Boore J.L."/>
        </authorList>
    </citation>
    <scope>NUCLEOTIDE SEQUENCE [LARGE SCALE GENOMIC DNA]</scope>
</reference>
<sequence>MFENHLVWKHARTGRNVSQPAQEQQAPLNSTEADLSSSWTQLTQIIDQSTVTRRLALLYDFDLVLNNNPDNVLTHLFKGTPSTSCSAASFEYAEYVLKLRVPSPNESAKDIKVYAGVKGINVPVLNFVSILLPPKIHKV</sequence>
<protein>
    <submittedName>
        <fullName evidence="1">Uncharacterized protein</fullName>
    </submittedName>
</protein>
<evidence type="ECO:0000313" key="1">
    <source>
        <dbReference type="EMBL" id="EFX62152.1"/>
    </source>
</evidence>
<name>E9I1H8_DAPPU</name>
<dbReference type="InParanoid" id="E9I1H8"/>
<evidence type="ECO:0000313" key="2">
    <source>
        <dbReference type="Proteomes" id="UP000000305"/>
    </source>
</evidence>
<keyword evidence="2" id="KW-1185">Reference proteome</keyword>
<dbReference type="Proteomes" id="UP000000305">
    <property type="component" value="Unassembled WGS sequence"/>
</dbReference>
<dbReference type="HOGENOM" id="CLU_1847126_0_0_1"/>
<dbReference type="EMBL" id="GL733791">
    <property type="protein sequence ID" value="EFX62152.1"/>
    <property type="molecule type" value="Genomic_DNA"/>
</dbReference>